<dbReference type="AlphaFoldDB" id="Q8GEC7"/>
<accession>Q8GEC7</accession>
<dbReference type="EMBL" id="AY129392">
    <property type="protein sequence ID" value="AAN16059.1"/>
    <property type="molecule type" value="Genomic_DNA"/>
</dbReference>
<protein>
    <submittedName>
        <fullName evidence="1">ORF86</fullName>
    </submittedName>
</protein>
<name>Q8GEC7_STUST</name>
<evidence type="ECO:0000313" key="1">
    <source>
        <dbReference type="EMBL" id="AAN16059.1"/>
    </source>
</evidence>
<reference evidence="1" key="1">
    <citation type="journal article" date="2003" name="J. Bacteriol.">
        <title>Recombination activity of a distinctive integron-gene cassette system associated with Pseudomonas stutzeri populations in soil.</title>
        <authorList>
            <person name="Holmes A.J."/>
            <person name="Holley M.P."/>
            <person name="Mahon A."/>
            <person name="Nield B."/>
            <person name="Gillings M."/>
            <person name="Stokes H.W."/>
        </authorList>
    </citation>
    <scope>NUCLEOTIDE SEQUENCE</scope>
    <source>
        <strain evidence="1">Q</strain>
    </source>
</reference>
<proteinExistence type="predicted"/>
<sequence length="85" mass="9921">MSSCRVFEGRRYEVIFGSDVQRNGVYLELSDRTDAVIEILAEVFFYDEVGKVVFNTYKEGIPFQLIHWLVESATKEGWPITWPEL</sequence>
<gene>
    <name evidence="1" type="primary">orf86</name>
</gene>
<organism evidence="1">
    <name type="scientific">Stutzerimonas stutzeri</name>
    <name type="common">Pseudomonas stutzeri</name>
    <dbReference type="NCBI Taxonomy" id="316"/>
    <lineage>
        <taxon>Bacteria</taxon>
        <taxon>Pseudomonadati</taxon>
        <taxon>Pseudomonadota</taxon>
        <taxon>Gammaproteobacteria</taxon>
        <taxon>Pseudomonadales</taxon>
        <taxon>Pseudomonadaceae</taxon>
        <taxon>Stutzerimonas</taxon>
    </lineage>
</organism>